<dbReference type="InterPro" id="IPR036291">
    <property type="entry name" value="NAD(P)-bd_dom_sf"/>
</dbReference>
<evidence type="ECO:0000256" key="7">
    <source>
        <dbReference type="HAMAP-Rule" id="MF_00955"/>
    </source>
</evidence>
<dbReference type="Pfam" id="PF16363">
    <property type="entry name" value="GDP_Man_Dehyd"/>
    <property type="match status" value="1"/>
</dbReference>
<feature type="domain" description="NAD(P)-binding" evidence="8">
    <location>
        <begin position="7"/>
        <end position="313"/>
    </location>
</feature>
<organism evidence="9 10">
    <name type="scientific">candidate division WWE3 bacterium CG09_land_8_20_14_0_10_39_24</name>
    <dbReference type="NCBI Taxonomy" id="1975088"/>
    <lineage>
        <taxon>Bacteria</taxon>
        <taxon>Katanobacteria</taxon>
    </lineage>
</organism>
<dbReference type="PANTHER" id="PTHR43715:SF1">
    <property type="entry name" value="GDP-MANNOSE 4,6 DEHYDRATASE"/>
    <property type="match status" value="1"/>
</dbReference>
<dbReference type="Gene3D" id="3.40.50.720">
    <property type="entry name" value="NAD(P)-binding Rossmann-like Domain"/>
    <property type="match status" value="1"/>
</dbReference>
<dbReference type="GO" id="GO:0070401">
    <property type="term" value="F:NADP+ binding"/>
    <property type="evidence" value="ECO:0007669"/>
    <property type="project" value="UniProtKB-UniRule"/>
</dbReference>
<comment type="caution">
    <text evidence="7">Lacks conserved residue(s) required for the propagation of feature annotation.</text>
</comment>
<dbReference type="HAMAP" id="MF_00955">
    <property type="entry name" value="GDP_Man_dehydratase"/>
    <property type="match status" value="1"/>
</dbReference>
<evidence type="ECO:0000259" key="8">
    <source>
        <dbReference type="Pfam" id="PF16363"/>
    </source>
</evidence>
<comment type="cofactor">
    <cofactor evidence="2 7">
        <name>NADP(+)</name>
        <dbReference type="ChEBI" id="CHEBI:58349"/>
    </cofactor>
</comment>
<dbReference type="PANTHER" id="PTHR43715">
    <property type="entry name" value="GDP-MANNOSE 4,6-DEHYDRATASE"/>
    <property type="match status" value="1"/>
</dbReference>
<dbReference type="EMBL" id="PEZN01000003">
    <property type="protein sequence ID" value="PIS13167.1"/>
    <property type="molecule type" value="Genomic_DNA"/>
</dbReference>
<evidence type="ECO:0000256" key="6">
    <source>
        <dbReference type="ARBA" id="ARBA00059383"/>
    </source>
</evidence>
<dbReference type="EC" id="4.2.1.47" evidence="4 7"/>
<dbReference type="Gene3D" id="3.90.25.10">
    <property type="entry name" value="UDP-galactose 4-epimerase, domain 1"/>
    <property type="match status" value="1"/>
</dbReference>
<evidence type="ECO:0000313" key="10">
    <source>
        <dbReference type="Proteomes" id="UP000230787"/>
    </source>
</evidence>
<keyword evidence="7" id="KW-0521">NADP</keyword>
<dbReference type="GO" id="GO:0042351">
    <property type="term" value="P:'de novo' GDP-L-fucose biosynthetic process"/>
    <property type="evidence" value="ECO:0007669"/>
    <property type="project" value="TreeGrafter"/>
</dbReference>
<evidence type="ECO:0000256" key="5">
    <source>
        <dbReference type="ARBA" id="ARBA00023239"/>
    </source>
</evidence>
<reference evidence="10" key="1">
    <citation type="submission" date="2017-09" db="EMBL/GenBank/DDBJ databases">
        <title>Depth-based differentiation of microbial function through sediment-hosted aquifers and enrichment of novel symbionts in the deep terrestrial subsurface.</title>
        <authorList>
            <person name="Probst A.J."/>
            <person name="Ladd B."/>
            <person name="Jarett J.K."/>
            <person name="Geller-Mcgrath D.E."/>
            <person name="Sieber C.M.K."/>
            <person name="Emerson J.B."/>
            <person name="Anantharaman K."/>
            <person name="Thomas B.C."/>
            <person name="Malmstrom R."/>
            <person name="Stieglmeier M."/>
            <person name="Klingl A."/>
            <person name="Woyke T."/>
            <person name="Ryan C.M."/>
            <person name="Banfield J.F."/>
        </authorList>
    </citation>
    <scope>NUCLEOTIDE SEQUENCE [LARGE SCALE GENOMIC DNA]</scope>
</reference>
<dbReference type="NCBIfam" id="TIGR01472">
    <property type="entry name" value="gmd"/>
    <property type="match status" value="1"/>
</dbReference>
<dbReference type="CDD" id="cd05260">
    <property type="entry name" value="GDP_MD_SDR_e"/>
    <property type="match status" value="1"/>
</dbReference>
<evidence type="ECO:0000313" key="9">
    <source>
        <dbReference type="EMBL" id="PIS13167.1"/>
    </source>
</evidence>
<comment type="caution">
    <text evidence="9">The sequence shown here is derived from an EMBL/GenBank/DDBJ whole genome shotgun (WGS) entry which is preliminary data.</text>
</comment>
<protein>
    <recommendedName>
        <fullName evidence="4 7">GDP-mannose 4,6-dehydratase</fullName>
        <ecNumber evidence="4 7">4.2.1.47</ecNumber>
    </recommendedName>
    <alternativeName>
        <fullName evidence="7">GDP-D-mannose dehydratase</fullName>
    </alternativeName>
</protein>
<gene>
    <name evidence="7 9" type="primary">gmd</name>
    <name evidence="9" type="ORF">COT69_00185</name>
</gene>
<dbReference type="Proteomes" id="UP000230787">
    <property type="component" value="Unassembled WGS sequence"/>
</dbReference>
<name>A0A2H0WKI1_UNCKA</name>
<keyword evidence="5 7" id="KW-0456">Lyase</keyword>
<comment type="similarity">
    <text evidence="3 7">Belongs to the NAD(P)-dependent epimerase/dehydratase family. GDP-mannose 4,6-dehydratase subfamily.</text>
</comment>
<dbReference type="InterPro" id="IPR006368">
    <property type="entry name" value="GDP_Man_deHydtase"/>
</dbReference>
<comment type="catalytic activity">
    <reaction evidence="1 7">
        <text>GDP-alpha-D-mannose = GDP-4-dehydro-alpha-D-rhamnose + H2O</text>
        <dbReference type="Rhea" id="RHEA:23820"/>
        <dbReference type="ChEBI" id="CHEBI:15377"/>
        <dbReference type="ChEBI" id="CHEBI:57527"/>
        <dbReference type="ChEBI" id="CHEBI:57964"/>
        <dbReference type="EC" id="4.2.1.47"/>
    </reaction>
</comment>
<dbReference type="SUPFAM" id="SSF51735">
    <property type="entry name" value="NAD(P)-binding Rossmann-fold domains"/>
    <property type="match status" value="1"/>
</dbReference>
<comment type="function">
    <text evidence="6 7">Catalyzes the conversion of GDP-D-mannose to GDP-4-dehydro-6-deoxy-D-mannose.</text>
</comment>
<dbReference type="InterPro" id="IPR016040">
    <property type="entry name" value="NAD(P)-bd_dom"/>
</dbReference>
<sequence>MNKKRALITGITGQDGSYLAELLLEKGYEVFGFYRRTSTPSYSRISHLLDKIYLIPGDLTDQTSITYAIKESNPSEVYNLGAQSFVESAFETAISTAEADALGPVRILESIKLLNPGIKFYQASTSEMYGKVQEIPQTEKTPFYPRSPYGAAKLYAHWATINYREAYGMHASCGILFNHESPRRGEEFVTKKIARYVAAVKYNLTDHIPLGNLDAKRDWGYAKDFVEAMWLMLQKKNPDDYVIATGETHTVREFIEEALKVAELKNPIEKYVKVMPEFLRPAEVDILLGDPSKAKEKLGWKPKTKFKELVRIMVTVELENLKDCKKFNHRKPRIHKTGISPDRPIEPLQKKSQLRIIL</sequence>
<dbReference type="AlphaFoldDB" id="A0A2H0WKI1"/>
<dbReference type="FunFam" id="3.40.50.720:FF:000924">
    <property type="entry name" value="GDP-mannose 4,6 dehydratase"/>
    <property type="match status" value="1"/>
</dbReference>
<accession>A0A2H0WKI1</accession>
<evidence type="ECO:0000256" key="3">
    <source>
        <dbReference type="ARBA" id="ARBA00009263"/>
    </source>
</evidence>
<evidence type="ECO:0000256" key="1">
    <source>
        <dbReference type="ARBA" id="ARBA00000188"/>
    </source>
</evidence>
<evidence type="ECO:0000256" key="4">
    <source>
        <dbReference type="ARBA" id="ARBA00011989"/>
    </source>
</evidence>
<dbReference type="GO" id="GO:0008446">
    <property type="term" value="F:GDP-mannose 4,6-dehydratase activity"/>
    <property type="evidence" value="ECO:0007669"/>
    <property type="project" value="UniProtKB-UniRule"/>
</dbReference>
<feature type="binding site" evidence="7">
    <location>
        <position position="207"/>
    </location>
    <ligand>
        <name>NADP(+)</name>
        <dbReference type="ChEBI" id="CHEBI:58349"/>
    </ligand>
</feature>
<proteinExistence type="inferred from homology"/>
<evidence type="ECO:0000256" key="2">
    <source>
        <dbReference type="ARBA" id="ARBA00001937"/>
    </source>
</evidence>